<organism evidence="1 2">
    <name type="scientific">Weissella confusa</name>
    <name type="common">Lactobacillus confusus</name>
    <dbReference type="NCBI Taxonomy" id="1583"/>
    <lineage>
        <taxon>Bacteria</taxon>
        <taxon>Bacillati</taxon>
        <taxon>Bacillota</taxon>
        <taxon>Bacilli</taxon>
        <taxon>Lactobacillales</taxon>
        <taxon>Lactobacillaceae</taxon>
        <taxon>Weissella</taxon>
    </lineage>
</organism>
<dbReference type="AlphaFoldDB" id="A0A4Z0RY72"/>
<evidence type="ECO:0000313" key="1">
    <source>
        <dbReference type="EMBL" id="TGE72378.1"/>
    </source>
</evidence>
<protein>
    <submittedName>
        <fullName evidence="1">Uncharacterized protein</fullName>
    </submittedName>
</protein>
<dbReference type="RefSeq" id="WP_135519639.1">
    <property type="nucleotide sequence ID" value="NZ_PVSN01000042.1"/>
</dbReference>
<proteinExistence type="predicted"/>
<evidence type="ECO:0000313" key="2">
    <source>
        <dbReference type="Proteomes" id="UP000297646"/>
    </source>
</evidence>
<gene>
    <name evidence="1" type="ORF">C6P11_06435</name>
</gene>
<reference evidence="1 2" key="1">
    <citation type="submission" date="2018-03" db="EMBL/GenBank/DDBJ databases">
        <title>Genome sequencing of Weissella confusa isolates.</title>
        <authorList>
            <person name="Kajala I."/>
            <person name="Baruah R."/>
            <person name="Bergsveinson J."/>
            <person name="Juvonen R."/>
            <person name="Ziola B."/>
        </authorList>
    </citation>
    <scope>NUCLEOTIDE SEQUENCE [LARGE SCALE GENOMIC DNA]</scope>
    <source>
        <strain evidence="1 2">VTT E-062653</strain>
    </source>
</reference>
<sequence>MLFLVQNQDGQIVFHFQDENGYQIEKIEATDLYTMLPRRRAELLVTLMAGDKMSDVMLLKHEAGLVQADAQILTIHQLHDLTLKEYRLVDERQTNHEIR</sequence>
<name>A0A4Z0RY72_WEICO</name>
<comment type="caution">
    <text evidence="1">The sequence shown here is derived from an EMBL/GenBank/DDBJ whole genome shotgun (WGS) entry which is preliminary data.</text>
</comment>
<dbReference type="OrthoDB" id="2147226at2"/>
<dbReference type="Proteomes" id="UP000297646">
    <property type="component" value="Unassembled WGS sequence"/>
</dbReference>
<dbReference type="EMBL" id="PVSN01000042">
    <property type="protein sequence ID" value="TGE72378.1"/>
    <property type="molecule type" value="Genomic_DNA"/>
</dbReference>
<accession>A0A4Z0RY72</accession>